<name>A0A8K0GAX1_IGNLU</name>
<dbReference type="Proteomes" id="UP000801492">
    <property type="component" value="Unassembled WGS sequence"/>
</dbReference>
<protein>
    <recommendedName>
        <fullName evidence="4">HTH CENPB-type domain-containing protein</fullName>
    </recommendedName>
</protein>
<gene>
    <name evidence="2" type="ORF">ILUMI_13971</name>
</gene>
<feature type="compositionally biased region" description="Basic and acidic residues" evidence="1">
    <location>
        <begin position="189"/>
        <end position="209"/>
    </location>
</feature>
<sequence>MARYIEENMSAAINVVRNGMSKKKAATTITKGPPSVLTADEENTLVRWITTCSKKKFPRRRLDLINSLKNYLETQAKYLKDYKAPDNIICLPSTSKAPSAENIIFQDIEIKVSEDNIQEEHISPDDILENKIQNHETFHRSTPKTPPIKSSTENSSPLEDVLFWPKTPERKGKRKPERMPFVISSKNGKQRERHDAAEDQERGERKEQNQEINFQVLHKDLYRTKKLKEIPKRRFSMGQVGNTVEINVPEFDRGKSDSKNILGVFLEVDDENDLYEIGIKGDRLVQKDSRKQFHFCQEDFLLEDQVSDVSVAFVERARKSSIVEFQGSAALIASAVLRDVGIISKEDPSFIVSRPKIRRVLSSSVPSCADGRILSQAPDSGRDNANRRAFSVPSSA</sequence>
<proteinExistence type="predicted"/>
<feature type="compositionally biased region" description="Polar residues" evidence="1">
    <location>
        <begin position="148"/>
        <end position="157"/>
    </location>
</feature>
<evidence type="ECO:0000256" key="1">
    <source>
        <dbReference type="SAM" id="MobiDB-lite"/>
    </source>
</evidence>
<dbReference type="AlphaFoldDB" id="A0A8K0GAX1"/>
<evidence type="ECO:0008006" key="4">
    <source>
        <dbReference type="Google" id="ProtNLM"/>
    </source>
</evidence>
<evidence type="ECO:0000313" key="2">
    <source>
        <dbReference type="EMBL" id="KAF2892201.1"/>
    </source>
</evidence>
<feature type="region of interest" description="Disordered" evidence="1">
    <location>
        <begin position="138"/>
        <end position="211"/>
    </location>
</feature>
<evidence type="ECO:0000313" key="3">
    <source>
        <dbReference type="Proteomes" id="UP000801492"/>
    </source>
</evidence>
<keyword evidence="3" id="KW-1185">Reference proteome</keyword>
<dbReference type="OrthoDB" id="6118340at2759"/>
<feature type="region of interest" description="Disordered" evidence="1">
    <location>
        <begin position="372"/>
        <end position="396"/>
    </location>
</feature>
<accession>A0A8K0GAX1</accession>
<reference evidence="2" key="1">
    <citation type="submission" date="2019-08" db="EMBL/GenBank/DDBJ databases">
        <title>The genome of the North American firefly Photinus pyralis.</title>
        <authorList>
            <consortium name="Photinus pyralis genome working group"/>
            <person name="Fallon T.R."/>
            <person name="Sander Lower S.E."/>
            <person name="Weng J.-K."/>
        </authorList>
    </citation>
    <scope>NUCLEOTIDE SEQUENCE</scope>
    <source>
        <strain evidence="2">TRF0915ILg1</strain>
        <tissue evidence="2">Whole body</tissue>
    </source>
</reference>
<organism evidence="2 3">
    <name type="scientific">Ignelater luminosus</name>
    <name type="common">Cucubano</name>
    <name type="synonym">Pyrophorus luminosus</name>
    <dbReference type="NCBI Taxonomy" id="2038154"/>
    <lineage>
        <taxon>Eukaryota</taxon>
        <taxon>Metazoa</taxon>
        <taxon>Ecdysozoa</taxon>
        <taxon>Arthropoda</taxon>
        <taxon>Hexapoda</taxon>
        <taxon>Insecta</taxon>
        <taxon>Pterygota</taxon>
        <taxon>Neoptera</taxon>
        <taxon>Endopterygota</taxon>
        <taxon>Coleoptera</taxon>
        <taxon>Polyphaga</taxon>
        <taxon>Elateriformia</taxon>
        <taxon>Elateroidea</taxon>
        <taxon>Elateridae</taxon>
        <taxon>Agrypninae</taxon>
        <taxon>Pyrophorini</taxon>
        <taxon>Ignelater</taxon>
    </lineage>
</organism>
<comment type="caution">
    <text evidence="2">The sequence shown here is derived from an EMBL/GenBank/DDBJ whole genome shotgun (WGS) entry which is preliminary data.</text>
</comment>
<dbReference type="EMBL" id="VTPC01008876">
    <property type="protein sequence ID" value="KAF2892201.1"/>
    <property type="molecule type" value="Genomic_DNA"/>
</dbReference>